<keyword evidence="3 5" id="KW-1133">Transmembrane helix</keyword>
<feature type="transmembrane region" description="Helical" evidence="5">
    <location>
        <begin position="6"/>
        <end position="24"/>
    </location>
</feature>
<reference evidence="6" key="1">
    <citation type="submission" date="2022-03" db="EMBL/GenBank/DDBJ databases">
        <title>Bacterial whole genome sequence for Hymenobacter sp. DH14.</title>
        <authorList>
            <person name="Le V."/>
        </authorList>
    </citation>
    <scope>NUCLEOTIDE SEQUENCE</scope>
    <source>
        <strain evidence="6">DH14</strain>
    </source>
</reference>
<dbReference type="EMBL" id="JALBGC010000002">
    <property type="protein sequence ID" value="MCI1187630.1"/>
    <property type="molecule type" value="Genomic_DNA"/>
</dbReference>
<dbReference type="GO" id="GO:0016020">
    <property type="term" value="C:membrane"/>
    <property type="evidence" value="ECO:0007669"/>
    <property type="project" value="UniProtKB-SubCell"/>
</dbReference>
<evidence type="ECO:0000313" key="7">
    <source>
        <dbReference type="Proteomes" id="UP001139193"/>
    </source>
</evidence>
<protein>
    <submittedName>
        <fullName evidence="6">SemiSWEET transporter</fullName>
    </submittedName>
</protein>
<dbReference type="Pfam" id="PF04193">
    <property type="entry name" value="PQ-loop"/>
    <property type="match status" value="1"/>
</dbReference>
<comment type="caution">
    <text evidence="6">The sequence shown here is derived from an EMBL/GenBank/DDBJ whole genome shotgun (WGS) entry which is preliminary data.</text>
</comment>
<comment type="subcellular location">
    <subcellularLocation>
        <location evidence="1">Membrane</location>
        <topology evidence="1">Multi-pass membrane protein</topology>
    </subcellularLocation>
</comment>
<organism evidence="6 7">
    <name type="scientific">Hymenobacter cyanobacteriorum</name>
    <dbReference type="NCBI Taxonomy" id="2926463"/>
    <lineage>
        <taxon>Bacteria</taxon>
        <taxon>Pseudomonadati</taxon>
        <taxon>Bacteroidota</taxon>
        <taxon>Cytophagia</taxon>
        <taxon>Cytophagales</taxon>
        <taxon>Hymenobacteraceae</taxon>
        <taxon>Hymenobacter</taxon>
    </lineage>
</organism>
<name>A0A9X2AHK3_9BACT</name>
<feature type="transmembrane region" description="Helical" evidence="5">
    <location>
        <begin position="62"/>
        <end position="79"/>
    </location>
</feature>
<proteinExistence type="predicted"/>
<dbReference type="AlphaFoldDB" id="A0A9X2AHK3"/>
<gene>
    <name evidence="6" type="ORF">MON38_09375</name>
</gene>
<dbReference type="RefSeq" id="WP_241935894.1">
    <property type="nucleotide sequence ID" value="NZ_JALBGC010000002.1"/>
</dbReference>
<evidence type="ECO:0000256" key="2">
    <source>
        <dbReference type="ARBA" id="ARBA00022692"/>
    </source>
</evidence>
<dbReference type="InterPro" id="IPR006603">
    <property type="entry name" value="PQ-loop_rpt"/>
</dbReference>
<dbReference type="Gene3D" id="1.20.1280.290">
    <property type="match status" value="1"/>
</dbReference>
<dbReference type="GO" id="GO:0051119">
    <property type="term" value="F:sugar transmembrane transporter activity"/>
    <property type="evidence" value="ECO:0007669"/>
    <property type="project" value="InterPro"/>
</dbReference>
<evidence type="ECO:0000256" key="1">
    <source>
        <dbReference type="ARBA" id="ARBA00004141"/>
    </source>
</evidence>
<sequence length="96" mass="10312">MNTVSVIGGVAALLTTVAYVPQAYKTIKTRSTASLSLPTYIMLFLGTCLWLAYGIMLGDWSIIFTNLVCGLLGSVILYLKLIEKPGTDAEAVAQRP</sequence>
<keyword evidence="4 5" id="KW-0472">Membrane</keyword>
<dbReference type="InterPro" id="IPR047662">
    <property type="entry name" value="SemiSWEET"/>
</dbReference>
<evidence type="ECO:0000256" key="4">
    <source>
        <dbReference type="ARBA" id="ARBA00023136"/>
    </source>
</evidence>
<evidence type="ECO:0000256" key="3">
    <source>
        <dbReference type="ARBA" id="ARBA00022989"/>
    </source>
</evidence>
<evidence type="ECO:0000313" key="6">
    <source>
        <dbReference type="EMBL" id="MCI1187630.1"/>
    </source>
</evidence>
<dbReference type="Proteomes" id="UP001139193">
    <property type="component" value="Unassembled WGS sequence"/>
</dbReference>
<accession>A0A9X2AHK3</accession>
<dbReference type="NCBIfam" id="NF037968">
    <property type="entry name" value="SemiSWEET_2"/>
    <property type="match status" value="1"/>
</dbReference>
<keyword evidence="2 5" id="KW-0812">Transmembrane</keyword>
<feature type="transmembrane region" description="Helical" evidence="5">
    <location>
        <begin position="36"/>
        <end position="56"/>
    </location>
</feature>
<evidence type="ECO:0000256" key="5">
    <source>
        <dbReference type="SAM" id="Phobius"/>
    </source>
</evidence>
<keyword evidence="7" id="KW-1185">Reference proteome</keyword>